<protein>
    <recommendedName>
        <fullName evidence="2 11">Thymidine kinase</fullName>
        <ecNumber evidence="2 11">2.7.1.21</ecNumber>
    </recommendedName>
</protein>
<name>A0A370GCK3_9BACI</name>
<dbReference type="SUPFAM" id="SSF57716">
    <property type="entry name" value="Glucocorticoid receptor-like (DNA-binding domain)"/>
    <property type="match status" value="1"/>
</dbReference>
<comment type="catalytic activity">
    <reaction evidence="11 14">
        <text>thymidine + ATP = dTMP + ADP + H(+)</text>
        <dbReference type="Rhea" id="RHEA:19129"/>
        <dbReference type="ChEBI" id="CHEBI:15378"/>
        <dbReference type="ChEBI" id="CHEBI:17748"/>
        <dbReference type="ChEBI" id="CHEBI:30616"/>
        <dbReference type="ChEBI" id="CHEBI:63528"/>
        <dbReference type="ChEBI" id="CHEBI:456216"/>
        <dbReference type="EC" id="2.7.1.21"/>
    </reaction>
</comment>
<dbReference type="EMBL" id="QQAY01000007">
    <property type="protein sequence ID" value="RDI41562.1"/>
    <property type="molecule type" value="Genomic_DNA"/>
</dbReference>
<evidence type="ECO:0000256" key="2">
    <source>
        <dbReference type="ARBA" id="ARBA00012118"/>
    </source>
</evidence>
<dbReference type="PROSITE" id="PS00603">
    <property type="entry name" value="TK_CELLULAR_TYPE"/>
    <property type="match status" value="1"/>
</dbReference>
<dbReference type="InterPro" id="IPR020633">
    <property type="entry name" value="Thymidine_kinase_CS"/>
</dbReference>
<sequence>MYLMKQTGWVEIICGSMFSGKSEELIRRVRRTQFAKQQIAVFKPKLDNRYSEEMVVSHNGTSVIAKPVQMAADIVELVSADVDVVAIDEVQFFDEEIVNVIQTLADRGHRVIAAGLDQDFRGEPFGPMPALMAIAESITKLQAVCAVCGSPASRTQRLIEGKPACYDDPIILVGASEAYEPRCRHHHEVPTGISKHVETALKNS</sequence>
<evidence type="ECO:0000256" key="7">
    <source>
        <dbReference type="ARBA" id="ARBA00022741"/>
    </source>
</evidence>
<dbReference type="PIRSF" id="PIRSF035805">
    <property type="entry name" value="TK_cell"/>
    <property type="match status" value="1"/>
</dbReference>
<comment type="subcellular location">
    <subcellularLocation>
        <location evidence="11">Cytoplasm</location>
    </subcellularLocation>
</comment>
<comment type="caution">
    <text evidence="16">The sequence shown here is derived from an EMBL/GenBank/DDBJ whole genome shotgun (WGS) entry which is preliminary data.</text>
</comment>
<dbReference type="AlphaFoldDB" id="A0A370GCK3"/>
<dbReference type="GO" id="GO:0004797">
    <property type="term" value="F:thymidine kinase activity"/>
    <property type="evidence" value="ECO:0007669"/>
    <property type="project" value="UniProtKB-UniRule"/>
</dbReference>
<evidence type="ECO:0000256" key="12">
    <source>
        <dbReference type="PIRSR" id="PIRSR035805-1"/>
    </source>
</evidence>
<evidence type="ECO:0000313" key="17">
    <source>
        <dbReference type="Proteomes" id="UP000255326"/>
    </source>
</evidence>
<feature type="binding site" evidence="11">
    <location>
        <position position="145"/>
    </location>
    <ligand>
        <name>Zn(2+)</name>
        <dbReference type="ChEBI" id="CHEBI:29105"/>
    </ligand>
</feature>
<dbReference type="OrthoDB" id="9781579at2"/>
<dbReference type="GO" id="GO:0008270">
    <property type="term" value="F:zinc ion binding"/>
    <property type="evidence" value="ECO:0007669"/>
    <property type="project" value="UniProtKB-UniRule"/>
</dbReference>
<keyword evidence="4 11" id="KW-0237">DNA synthesis</keyword>
<feature type="binding site" evidence="11">
    <location>
        <position position="186"/>
    </location>
    <ligand>
        <name>Zn(2+)</name>
        <dbReference type="ChEBI" id="CHEBI:29105"/>
    </ligand>
</feature>
<dbReference type="PANTHER" id="PTHR11441">
    <property type="entry name" value="THYMIDINE KINASE"/>
    <property type="match status" value="1"/>
</dbReference>
<dbReference type="GO" id="GO:0071897">
    <property type="term" value="P:DNA biosynthetic process"/>
    <property type="evidence" value="ECO:0007669"/>
    <property type="project" value="UniProtKB-KW"/>
</dbReference>
<feature type="binding site" evidence="11">
    <location>
        <position position="148"/>
    </location>
    <ligand>
        <name>Zn(2+)</name>
        <dbReference type="ChEBI" id="CHEBI:29105"/>
    </ligand>
</feature>
<keyword evidence="10 11" id="KW-0067">ATP-binding</keyword>
<dbReference type="FunFam" id="3.40.50.300:FF:000384">
    <property type="entry name" value="Thymidine kinase"/>
    <property type="match status" value="1"/>
</dbReference>
<dbReference type="RefSeq" id="WP_114745904.1">
    <property type="nucleotide sequence ID" value="NZ_CP158866.1"/>
</dbReference>
<feature type="binding site" evidence="11">
    <location>
        <begin position="88"/>
        <end position="91"/>
    </location>
    <ligand>
        <name>ATP</name>
        <dbReference type="ChEBI" id="CHEBI:30616"/>
    </ligand>
</feature>
<accession>A0A370GCK3</accession>
<dbReference type="GO" id="GO:0005829">
    <property type="term" value="C:cytosol"/>
    <property type="evidence" value="ECO:0007669"/>
    <property type="project" value="TreeGrafter"/>
</dbReference>
<keyword evidence="3 11" id="KW-0963">Cytoplasm</keyword>
<keyword evidence="5 11" id="KW-0808">Transferase</keyword>
<evidence type="ECO:0000256" key="9">
    <source>
        <dbReference type="ARBA" id="ARBA00022833"/>
    </source>
</evidence>
<dbReference type="InterPro" id="IPR001267">
    <property type="entry name" value="Thymidine_kinase"/>
</dbReference>
<comment type="similarity">
    <text evidence="1 11 15">Belongs to the thymidine kinase family.</text>
</comment>
<dbReference type="InterPro" id="IPR027417">
    <property type="entry name" value="P-loop_NTPase"/>
</dbReference>
<keyword evidence="9 11" id="KW-0862">Zinc</keyword>
<dbReference type="Proteomes" id="UP000255326">
    <property type="component" value="Unassembled WGS sequence"/>
</dbReference>
<dbReference type="Gene3D" id="3.30.60.20">
    <property type="match status" value="1"/>
</dbReference>
<feature type="binding site" evidence="11">
    <location>
        <position position="183"/>
    </location>
    <ligand>
        <name>Zn(2+)</name>
        <dbReference type="ChEBI" id="CHEBI:29105"/>
    </ligand>
</feature>
<feature type="binding site" evidence="13">
    <location>
        <position position="179"/>
    </location>
    <ligand>
        <name>substrate</name>
    </ligand>
</feature>
<evidence type="ECO:0000256" key="4">
    <source>
        <dbReference type="ARBA" id="ARBA00022634"/>
    </source>
</evidence>
<reference evidence="16 17" key="1">
    <citation type="submission" date="2018-07" db="EMBL/GenBank/DDBJ databases">
        <title>Genomic Encyclopedia of Type Strains, Phase IV (KMG-IV): sequencing the most valuable type-strain genomes for metagenomic binning, comparative biology and taxonomic classification.</title>
        <authorList>
            <person name="Goeker M."/>
        </authorList>
    </citation>
    <scope>NUCLEOTIDE SEQUENCE [LARGE SCALE GENOMIC DNA]</scope>
    <source>
        <strain evidence="16 17">DSM 25281</strain>
    </source>
</reference>
<keyword evidence="8 11" id="KW-0418">Kinase</keyword>
<evidence type="ECO:0000256" key="11">
    <source>
        <dbReference type="HAMAP-Rule" id="MF_00124"/>
    </source>
</evidence>
<dbReference type="FunFam" id="3.30.60.20:FF:000026">
    <property type="entry name" value="Thymidine kinase"/>
    <property type="match status" value="1"/>
</dbReference>
<evidence type="ECO:0000256" key="1">
    <source>
        <dbReference type="ARBA" id="ARBA00007587"/>
    </source>
</evidence>
<dbReference type="SUPFAM" id="SSF52540">
    <property type="entry name" value="P-loop containing nucleoside triphosphate hydrolases"/>
    <property type="match status" value="1"/>
</dbReference>
<feature type="binding site" evidence="11">
    <location>
        <begin position="15"/>
        <end position="22"/>
    </location>
    <ligand>
        <name>ATP</name>
        <dbReference type="ChEBI" id="CHEBI:30616"/>
    </ligand>
</feature>
<evidence type="ECO:0000256" key="6">
    <source>
        <dbReference type="ARBA" id="ARBA00022723"/>
    </source>
</evidence>
<evidence type="ECO:0000256" key="8">
    <source>
        <dbReference type="ARBA" id="ARBA00022777"/>
    </source>
</evidence>
<feature type="active site" description="Proton acceptor" evidence="11 12">
    <location>
        <position position="89"/>
    </location>
</feature>
<keyword evidence="6 11" id="KW-0479">Metal-binding</keyword>
<dbReference type="PANTHER" id="PTHR11441:SF0">
    <property type="entry name" value="THYMIDINE KINASE, CYTOSOLIC"/>
    <property type="match status" value="1"/>
</dbReference>
<evidence type="ECO:0000256" key="5">
    <source>
        <dbReference type="ARBA" id="ARBA00022679"/>
    </source>
</evidence>
<comment type="subunit">
    <text evidence="11">Homotetramer.</text>
</comment>
<evidence type="ECO:0000256" key="15">
    <source>
        <dbReference type="RuleBase" id="RU004165"/>
    </source>
</evidence>
<dbReference type="GO" id="GO:0005524">
    <property type="term" value="F:ATP binding"/>
    <property type="evidence" value="ECO:0007669"/>
    <property type="project" value="UniProtKB-UniRule"/>
</dbReference>
<organism evidence="16 17">
    <name type="scientific">Falsibacillus pallidus</name>
    <dbReference type="NCBI Taxonomy" id="493781"/>
    <lineage>
        <taxon>Bacteria</taxon>
        <taxon>Bacillati</taxon>
        <taxon>Bacillota</taxon>
        <taxon>Bacilli</taxon>
        <taxon>Bacillales</taxon>
        <taxon>Bacillaceae</taxon>
        <taxon>Falsibacillus</taxon>
    </lineage>
</organism>
<dbReference type="Gene3D" id="3.40.50.300">
    <property type="entry name" value="P-loop containing nucleotide triphosphate hydrolases"/>
    <property type="match status" value="1"/>
</dbReference>
<gene>
    <name evidence="11" type="primary">tdk</name>
    <name evidence="16" type="ORF">DFR59_10715</name>
</gene>
<evidence type="ECO:0000256" key="3">
    <source>
        <dbReference type="ARBA" id="ARBA00022490"/>
    </source>
</evidence>
<keyword evidence="7 11" id="KW-0547">Nucleotide-binding</keyword>
<dbReference type="NCBIfam" id="NF003296">
    <property type="entry name" value="PRK04296.1-1"/>
    <property type="match status" value="1"/>
</dbReference>
<dbReference type="HAMAP" id="MF_00124">
    <property type="entry name" value="Thymidine_kinase"/>
    <property type="match status" value="1"/>
</dbReference>
<evidence type="ECO:0000256" key="10">
    <source>
        <dbReference type="ARBA" id="ARBA00022840"/>
    </source>
</evidence>
<feature type="binding site" evidence="13">
    <location>
        <begin position="171"/>
        <end position="174"/>
    </location>
    <ligand>
        <name>substrate</name>
    </ligand>
</feature>
<dbReference type="GO" id="GO:0046104">
    <property type="term" value="P:thymidine metabolic process"/>
    <property type="evidence" value="ECO:0007669"/>
    <property type="project" value="TreeGrafter"/>
</dbReference>
<dbReference type="Pfam" id="PF00265">
    <property type="entry name" value="TK"/>
    <property type="match status" value="1"/>
</dbReference>
<evidence type="ECO:0000256" key="14">
    <source>
        <dbReference type="RuleBase" id="RU000544"/>
    </source>
</evidence>
<proteinExistence type="inferred from homology"/>
<evidence type="ECO:0000256" key="13">
    <source>
        <dbReference type="PIRSR" id="PIRSR035805-2"/>
    </source>
</evidence>
<keyword evidence="17" id="KW-1185">Reference proteome</keyword>
<evidence type="ECO:0000313" key="16">
    <source>
        <dbReference type="EMBL" id="RDI41562.1"/>
    </source>
</evidence>
<dbReference type="EC" id="2.7.1.21" evidence="2 11"/>